<keyword evidence="1" id="KW-0472">Membrane</keyword>
<dbReference type="GO" id="GO:0005737">
    <property type="term" value="C:cytoplasm"/>
    <property type="evidence" value="ECO:0007669"/>
    <property type="project" value="TreeGrafter"/>
</dbReference>
<dbReference type="FunFam" id="1.10.1040.10:FF:000017">
    <property type="entry name" value="2-dehydropantoate 2-reductase"/>
    <property type="match status" value="1"/>
</dbReference>
<dbReference type="InterPro" id="IPR013752">
    <property type="entry name" value="KPA_reductase"/>
</dbReference>
<name>A0A8H3A6J7_9AGAM</name>
<protein>
    <recommendedName>
        <fullName evidence="6">2-dehydropantoate 2-reductase</fullName>
    </recommendedName>
</protein>
<dbReference type="SUPFAM" id="SSF48179">
    <property type="entry name" value="6-phosphogluconate dehydrogenase C-terminal domain-like"/>
    <property type="match status" value="1"/>
</dbReference>
<organism evidence="4 5">
    <name type="scientific">Rhizoctonia solani</name>
    <dbReference type="NCBI Taxonomy" id="456999"/>
    <lineage>
        <taxon>Eukaryota</taxon>
        <taxon>Fungi</taxon>
        <taxon>Dikarya</taxon>
        <taxon>Basidiomycota</taxon>
        <taxon>Agaricomycotina</taxon>
        <taxon>Agaricomycetes</taxon>
        <taxon>Cantharellales</taxon>
        <taxon>Ceratobasidiaceae</taxon>
        <taxon>Rhizoctonia</taxon>
    </lineage>
</organism>
<sequence length="380" mass="41093">MKQTSTDRQLWFVASSLALSLTTTTYTGQQMSMSAPIRVCVVGFGALGTIYSFILEKSGLAEVTAVCRSNYFSMKEHGIDVCSEKLSPGVNYLNWRPHRIVDSVDSAANAEDSYDYIVCTFKCLPDIATTPELLGPLLARSRNFVLIQNGIGIEVDLQAAVPNAVIMSGCAWIDATVVDHGRSLKHGPIEKLVIGVHSPIGAPPGAPRSTEAHTALTTFVDLLKAGGGTPEQAVDIQAARWKKIIWNAGFSTFATLANATLPEICHEPARSYTMPIVRGFMEEVINVARGLGLDEPVLPTASIDEAIDLTLSEYGVAGPAYKASMLVDFLAERPMEIEVIIGGILRYAVAKQVPAPRLSTAYALLKVHQTRFIQKSKNRT</sequence>
<feature type="transmembrane region" description="Helical" evidence="1">
    <location>
        <begin position="35"/>
        <end position="54"/>
    </location>
</feature>
<evidence type="ECO:0000256" key="1">
    <source>
        <dbReference type="SAM" id="Phobius"/>
    </source>
</evidence>
<reference evidence="4" key="1">
    <citation type="submission" date="2021-01" db="EMBL/GenBank/DDBJ databases">
        <authorList>
            <person name="Kaushik A."/>
        </authorList>
    </citation>
    <scope>NUCLEOTIDE SEQUENCE</scope>
    <source>
        <strain evidence="4">AG1-1C</strain>
    </source>
</reference>
<dbReference type="InterPro" id="IPR051402">
    <property type="entry name" value="KPR-Related"/>
</dbReference>
<dbReference type="InterPro" id="IPR036291">
    <property type="entry name" value="NAD(P)-bd_dom_sf"/>
</dbReference>
<evidence type="ECO:0000259" key="3">
    <source>
        <dbReference type="Pfam" id="PF08546"/>
    </source>
</evidence>
<dbReference type="Gene3D" id="3.40.50.720">
    <property type="entry name" value="NAD(P)-binding Rossmann-like Domain"/>
    <property type="match status" value="1"/>
</dbReference>
<dbReference type="Proteomes" id="UP000663846">
    <property type="component" value="Unassembled WGS sequence"/>
</dbReference>
<evidence type="ECO:0000313" key="5">
    <source>
        <dbReference type="Proteomes" id="UP000663846"/>
    </source>
</evidence>
<feature type="domain" description="Ketopantoate reductase C-terminal" evidence="3">
    <location>
        <begin position="235"/>
        <end position="368"/>
    </location>
</feature>
<feature type="domain" description="Ketopantoate reductase N-terminal" evidence="2">
    <location>
        <begin position="39"/>
        <end position="197"/>
    </location>
</feature>
<comment type="caution">
    <text evidence="4">The sequence shown here is derived from an EMBL/GenBank/DDBJ whole genome shotgun (WGS) entry which is preliminary data.</text>
</comment>
<dbReference type="InterPro" id="IPR008927">
    <property type="entry name" value="6-PGluconate_DH-like_C_sf"/>
</dbReference>
<dbReference type="Pfam" id="PF02558">
    <property type="entry name" value="ApbA"/>
    <property type="match status" value="1"/>
</dbReference>
<dbReference type="Gene3D" id="1.10.1040.10">
    <property type="entry name" value="N-(1-d-carboxylethyl)-l-norvaline Dehydrogenase, domain 2"/>
    <property type="match status" value="1"/>
</dbReference>
<dbReference type="PANTHER" id="PTHR21708:SF43">
    <property type="entry name" value="KETOPANTOATE REDUCTASE C-TERMINAL DOMAIN-CONTAINING PROTEIN"/>
    <property type="match status" value="1"/>
</dbReference>
<dbReference type="InterPro" id="IPR013332">
    <property type="entry name" value="KPR_N"/>
</dbReference>
<gene>
    <name evidence="4" type="ORF">RDB_LOCUS69889</name>
</gene>
<accession>A0A8H3A6J7</accession>
<proteinExistence type="predicted"/>
<dbReference type="AlphaFoldDB" id="A0A8H3A6J7"/>
<evidence type="ECO:0000313" key="4">
    <source>
        <dbReference type="EMBL" id="CAE6411998.1"/>
    </source>
</evidence>
<keyword evidence="1" id="KW-1133">Transmembrane helix</keyword>
<dbReference type="EMBL" id="CAJMWS010000313">
    <property type="protein sequence ID" value="CAE6411998.1"/>
    <property type="molecule type" value="Genomic_DNA"/>
</dbReference>
<dbReference type="Pfam" id="PF08546">
    <property type="entry name" value="ApbA_C"/>
    <property type="match status" value="1"/>
</dbReference>
<dbReference type="PANTHER" id="PTHR21708">
    <property type="entry name" value="PROBABLE 2-DEHYDROPANTOATE 2-REDUCTASE"/>
    <property type="match status" value="1"/>
</dbReference>
<evidence type="ECO:0000259" key="2">
    <source>
        <dbReference type="Pfam" id="PF02558"/>
    </source>
</evidence>
<dbReference type="SUPFAM" id="SSF51735">
    <property type="entry name" value="NAD(P)-binding Rossmann-fold domains"/>
    <property type="match status" value="1"/>
</dbReference>
<dbReference type="InterPro" id="IPR013328">
    <property type="entry name" value="6PGD_dom2"/>
</dbReference>
<keyword evidence="1" id="KW-0812">Transmembrane</keyword>
<evidence type="ECO:0008006" key="6">
    <source>
        <dbReference type="Google" id="ProtNLM"/>
    </source>
</evidence>